<dbReference type="InterPro" id="IPR000835">
    <property type="entry name" value="HTH_MarR-typ"/>
</dbReference>
<evidence type="ECO:0000259" key="5">
    <source>
        <dbReference type="PROSITE" id="PS50995"/>
    </source>
</evidence>
<name>A0A327Z0K1_9ACTN</name>
<dbReference type="Gene3D" id="1.10.10.10">
    <property type="entry name" value="Winged helix-like DNA-binding domain superfamily/Winged helix DNA-binding domain"/>
    <property type="match status" value="1"/>
</dbReference>
<organism evidence="6 7">
    <name type="scientific">Actinoplanes lutulentus</name>
    <dbReference type="NCBI Taxonomy" id="1287878"/>
    <lineage>
        <taxon>Bacteria</taxon>
        <taxon>Bacillati</taxon>
        <taxon>Actinomycetota</taxon>
        <taxon>Actinomycetes</taxon>
        <taxon>Micromonosporales</taxon>
        <taxon>Micromonosporaceae</taxon>
        <taxon>Actinoplanes</taxon>
    </lineage>
</organism>
<dbReference type="InterPro" id="IPR039422">
    <property type="entry name" value="MarR/SlyA-like"/>
</dbReference>
<protein>
    <submittedName>
        <fullName evidence="6">DNA-binding MarR family transcriptional regulator</fullName>
    </submittedName>
</protein>
<dbReference type="GO" id="GO:0005737">
    <property type="term" value="C:cytoplasm"/>
    <property type="evidence" value="ECO:0007669"/>
    <property type="project" value="UniProtKB-SubCell"/>
</dbReference>
<dbReference type="InterPro" id="IPR036390">
    <property type="entry name" value="WH_DNA-bd_sf"/>
</dbReference>
<dbReference type="SUPFAM" id="SSF46785">
    <property type="entry name" value="Winged helix' DNA-binding domain"/>
    <property type="match status" value="1"/>
</dbReference>
<evidence type="ECO:0000313" key="6">
    <source>
        <dbReference type="EMBL" id="RAK25435.1"/>
    </source>
</evidence>
<dbReference type="PANTHER" id="PTHR33164:SF5">
    <property type="entry name" value="ORGANIC HYDROPEROXIDE RESISTANCE TRANSCRIPTIONAL REGULATOR"/>
    <property type="match status" value="1"/>
</dbReference>
<dbReference type="GO" id="GO:0003700">
    <property type="term" value="F:DNA-binding transcription factor activity"/>
    <property type="evidence" value="ECO:0007669"/>
    <property type="project" value="InterPro"/>
</dbReference>
<dbReference type="Pfam" id="PF01047">
    <property type="entry name" value="MarR"/>
    <property type="match status" value="1"/>
</dbReference>
<dbReference type="InterPro" id="IPR023187">
    <property type="entry name" value="Tscrpt_reg_MarR-type_CS"/>
</dbReference>
<evidence type="ECO:0000256" key="4">
    <source>
        <dbReference type="ARBA" id="ARBA00023163"/>
    </source>
</evidence>
<dbReference type="Proteomes" id="UP000249341">
    <property type="component" value="Unassembled WGS sequence"/>
</dbReference>
<accession>A0A327Z0K1</accession>
<comment type="caution">
    <text evidence="6">The sequence shown here is derived from an EMBL/GenBank/DDBJ whole genome shotgun (WGS) entry which is preliminary data.</text>
</comment>
<dbReference type="PANTHER" id="PTHR33164">
    <property type="entry name" value="TRANSCRIPTIONAL REGULATOR, MARR FAMILY"/>
    <property type="match status" value="1"/>
</dbReference>
<dbReference type="AlphaFoldDB" id="A0A327Z0K1"/>
<keyword evidence="7" id="KW-1185">Reference proteome</keyword>
<keyword evidence="3 6" id="KW-0238">DNA-binding</keyword>
<dbReference type="SMART" id="SM00347">
    <property type="entry name" value="HTH_MARR"/>
    <property type="match status" value="1"/>
</dbReference>
<feature type="domain" description="HTH marR-type" evidence="5">
    <location>
        <begin position="11"/>
        <end position="141"/>
    </location>
</feature>
<comment type="subcellular location">
    <subcellularLocation>
        <location evidence="1">Cytoplasm</location>
    </subcellularLocation>
</comment>
<dbReference type="InterPro" id="IPR036388">
    <property type="entry name" value="WH-like_DNA-bd_sf"/>
</dbReference>
<dbReference type="PROSITE" id="PS50995">
    <property type="entry name" value="HTH_MARR_2"/>
    <property type="match status" value="1"/>
</dbReference>
<dbReference type="PROSITE" id="PS01117">
    <property type="entry name" value="HTH_MARR_1"/>
    <property type="match status" value="1"/>
</dbReference>
<dbReference type="EMBL" id="QLMJ01000034">
    <property type="protein sequence ID" value="RAK25435.1"/>
    <property type="molecule type" value="Genomic_DNA"/>
</dbReference>
<keyword evidence="4" id="KW-0804">Transcription</keyword>
<evidence type="ECO:0000256" key="1">
    <source>
        <dbReference type="ARBA" id="ARBA00004496"/>
    </source>
</evidence>
<dbReference type="GO" id="GO:0006950">
    <property type="term" value="P:response to stress"/>
    <property type="evidence" value="ECO:0007669"/>
    <property type="project" value="TreeGrafter"/>
</dbReference>
<gene>
    <name evidence="6" type="ORF">B0I29_13445</name>
</gene>
<dbReference type="GO" id="GO:0003677">
    <property type="term" value="F:DNA binding"/>
    <property type="evidence" value="ECO:0007669"/>
    <property type="project" value="UniProtKB-KW"/>
</dbReference>
<sequence>MSSGANPLALEKQVGYALSLASRAVVAVYRPLLTAVGLTHAQYLVMLALWQHGPMSVRRLGRLLQHDSGTLSPLLQRLEALGFVRRDRDPADQRGVTVTVTAEGYVLRSRVESIPSAVQDRLGMPVEEIEHLHAVLGDVVAVARSAASEETPR</sequence>
<evidence type="ECO:0000256" key="3">
    <source>
        <dbReference type="ARBA" id="ARBA00023125"/>
    </source>
</evidence>
<reference evidence="6 7" key="1">
    <citation type="submission" date="2018-06" db="EMBL/GenBank/DDBJ databases">
        <title>Genomic Encyclopedia of Type Strains, Phase III (KMG-III): the genomes of soil and plant-associated and newly described type strains.</title>
        <authorList>
            <person name="Whitman W."/>
        </authorList>
    </citation>
    <scope>NUCLEOTIDE SEQUENCE [LARGE SCALE GENOMIC DNA]</scope>
    <source>
        <strain evidence="6 7">CGMCC 4.7090</strain>
    </source>
</reference>
<dbReference type="RefSeq" id="WP_181558314.1">
    <property type="nucleotide sequence ID" value="NZ_JACHWI010000006.1"/>
</dbReference>
<keyword evidence="2" id="KW-0805">Transcription regulation</keyword>
<evidence type="ECO:0000313" key="7">
    <source>
        <dbReference type="Proteomes" id="UP000249341"/>
    </source>
</evidence>
<proteinExistence type="predicted"/>
<evidence type="ECO:0000256" key="2">
    <source>
        <dbReference type="ARBA" id="ARBA00023015"/>
    </source>
</evidence>